<feature type="domain" description="Plastocyanin-like" evidence="4">
    <location>
        <begin position="176"/>
        <end position="281"/>
    </location>
</feature>
<dbReference type="SUPFAM" id="SSF49503">
    <property type="entry name" value="Cupredoxins"/>
    <property type="match status" value="2"/>
</dbReference>
<dbReference type="InterPro" id="IPR045087">
    <property type="entry name" value="Cu-oxidase_fam"/>
</dbReference>
<dbReference type="InterPro" id="IPR011707">
    <property type="entry name" value="Cu-oxidase-like_N"/>
</dbReference>
<dbReference type="Proteomes" id="UP001500307">
    <property type="component" value="Unassembled WGS sequence"/>
</dbReference>
<dbReference type="Gene3D" id="2.60.40.420">
    <property type="entry name" value="Cupredoxins - blue copper proteins"/>
    <property type="match status" value="2"/>
</dbReference>
<evidence type="ECO:0000256" key="2">
    <source>
        <dbReference type="ARBA" id="ARBA00023002"/>
    </source>
</evidence>
<dbReference type="PANTHER" id="PTHR11709:SF394">
    <property type="entry name" value="FI03373P-RELATED"/>
    <property type="match status" value="1"/>
</dbReference>
<protein>
    <recommendedName>
        <fullName evidence="8">Copper oxidase</fullName>
    </recommendedName>
</protein>
<organism evidence="6 7">
    <name type="scientific">Micromonospora coerulea</name>
    <dbReference type="NCBI Taxonomy" id="47856"/>
    <lineage>
        <taxon>Bacteria</taxon>
        <taxon>Bacillati</taxon>
        <taxon>Actinomycetota</taxon>
        <taxon>Actinomycetes</taxon>
        <taxon>Micromonosporales</taxon>
        <taxon>Micromonosporaceae</taxon>
        <taxon>Micromonospora</taxon>
    </lineage>
</organism>
<dbReference type="InterPro" id="IPR008972">
    <property type="entry name" value="Cupredoxin"/>
</dbReference>
<dbReference type="Pfam" id="PF07732">
    <property type="entry name" value="Cu-oxidase_3"/>
    <property type="match status" value="1"/>
</dbReference>
<dbReference type="InterPro" id="IPR011706">
    <property type="entry name" value="Cu-oxidase_C"/>
</dbReference>
<evidence type="ECO:0008006" key="8">
    <source>
        <dbReference type="Google" id="ProtNLM"/>
    </source>
</evidence>
<comment type="caution">
    <text evidence="6">The sequence shown here is derived from an EMBL/GenBank/DDBJ whole genome shotgun (WGS) entry which is preliminary data.</text>
</comment>
<evidence type="ECO:0000259" key="5">
    <source>
        <dbReference type="Pfam" id="PF07732"/>
    </source>
</evidence>
<sequence length="285" mass="31201">MDKTMAERDHSFPAKTKGRGGEFIKPTVLKDGTKQFTLTAKKIKWEVEPGKVVEAMAYNDMVPGPTIKVEVGDKVEVVLKNELDVSTVVHWHGVPIQNEMDGVANITQEPVTPGKTFTYKITAERQSVGWFHSHHDGSNQVPAGLWGTFLIGDVPLPANTQISQEIPIQLQDSGAIGLSLNGKSFPATEPVRVKKGESVLIHYVNAGTMDHPMHLHGLDQLVVAKDGFPIATPYKVDTVLVAPGERYSVLVKADRVGTWAFHCHIFPHSEGPTGMFGMFTEMIVS</sequence>
<evidence type="ECO:0000256" key="1">
    <source>
        <dbReference type="ARBA" id="ARBA00022723"/>
    </source>
</evidence>
<dbReference type="CDD" id="cd04202">
    <property type="entry name" value="CuRO_D2_2dMcoN_like"/>
    <property type="match status" value="1"/>
</dbReference>
<evidence type="ECO:0000313" key="6">
    <source>
        <dbReference type="EMBL" id="GAA4573720.1"/>
    </source>
</evidence>
<dbReference type="PANTHER" id="PTHR11709">
    <property type="entry name" value="MULTI-COPPER OXIDASE"/>
    <property type="match status" value="1"/>
</dbReference>
<proteinExistence type="predicted"/>
<keyword evidence="7" id="KW-1185">Reference proteome</keyword>
<keyword evidence="1" id="KW-0479">Metal-binding</keyword>
<evidence type="ECO:0000256" key="3">
    <source>
        <dbReference type="ARBA" id="ARBA00023008"/>
    </source>
</evidence>
<reference evidence="7" key="1">
    <citation type="journal article" date="2019" name="Int. J. Syst. Evol. Microbiol.">
        <title>The Global Catalogue of Microorganisms (GCM) 10K type strain sequencing project: providing services to taxonomists for standard genome sequencing and annotation.</title>
        <authorList>
            <consortium name="The Broad Institute Genomics Platform"/>
            <consortium name="The Broad Institute Genome Sequencing Center for Infectious Disease"/>
            <person name="Wu L."/>
            <person name="Ma J."/>
        </authorList>
    </citation>
    <scope>NUCLEOTIDE SEQUENCE [LARGE SCALE GENOMIC DNA]</scope>
    <source>
        <strain evidence="7">JCM 3175</strain>
    </source>
</reference>
<dbReference type="Pfam" id="PF07731">
    <property type="entry name" value="Cu-oxidase_2"/>
    <property type="match status" value="1"/>
</dbReference>
<evidence type="ECO:0000259" key="4">
    <source>
        <dbReference type="Pfam" id="PF07731"/>
    </source>
</evidence>
<evidence type="ECO:0000313" key="7">
    <source>
        <dbReference type="Proteomes" id="UP001500307"/>
    </source>
</evidence>
<accession>A0ABP8ST84</accession>
<name>A0ABP8ST84_9ACTN</name>
<keyword evidence="2" id="KW-0560">Oxidoreductase</keyword>
<dbReference type="EMBL" id="BAABGU010000022">
    <property type="protein sequence ID" value="GAA4573720.1"/>
    <property type="molecule type" value="Genomic_DNA"/>
</dbReference>
<gene>
    <name evidence="6" type="ORF">GCM10023176_39280</name>
</gene>
<feature type="domain" description="Plastocyanin-like" evidence="5">
    <location>
        <begin position="41"/>
        <end position="153"/>
    </location>
</feature>
<keyword evidence="3" id="KW-0186">Copper</keyword>